<evidence type="ECO:0000313" key="2">
    <source>
        <dbReference type="Proteomes" id="UP001476798"/>
    </source>
</evidence>
<comment type="caution">
    <text evidence="1">The sequence shown here is derived from an EMBL/GenBank/DDBJ whole genome shotgun (WGS) entry which is preliminary data.</text>
</comment>
<dbReference type="Proteomes" id="UP001476798">
    <property type="component" value="Unassembled WGS sequence"/>
</dbReference>
<dbReference type="EMBL" id="JAHRIO010071668">
    <property type="protein sequence ID" value="MEQ2182154.1"/>
    <property type="molecule type" value="Genomic_DNA"/>
</dbReference>
<organism evidence="1 2">
    <name type="scientific">Goodea atripinnis</name>
    <dbReference type="NCBI Taxonomy" id="208336"/>
    <lineage>
        <taxon>Eukaryota</taxon>
        <taxon>Metazoa</taxon>
        <taxon>Chordata</taxon>
        <taxon>Craniata</taxon>
        <taxon>Vertebrata</taxon>
        <taxon>Euteleostomi</taxon>
        <taxon>Actinopterygii</taxon>
        <taxon>Neopterygii</taxon>
        <taxon>Teleostei</taxon>
        <taxon>Neoteleostei</taxon>
        <taxon>Acanthomorphata</taxon>
        <taxon>Ovalentaria</taxon>
        <taxon>Atherinomorphae</taxon>
        <taxon>Cyprinodontiformes</taxon>
        <taxon>Goodeidae</taxon>
        <taxon>Goodea</taxon>
    </lineage>
</organism>
<sequence length="134" mass="14144">FDMDHNCAMCSASKPPMPGPAVTDWNPMTDDAEAHTSSACASCAIPTSVCFPSLLTLKQLAELLRPPLLQQHFHFSLDIFRDISSYGYGQCQFSGAAGLNPSYQSGHSCAEACRGAASAVGDAARLLFSPSGEL</sequence>
<evidence type="ECO:0000313" key="1">
    <source>
        <dbReference type="EMBL" id="MEQ2182154.1"/>
    </source>
</evidence>
<feature type="non-terminal residue" evidence="1">
    <location>
        <position position="1"/>
    </location>
</feature>
<name>A0ABV0PFD1_9TELE</name>
<proteinExistence type="predicted"/>
<accession>A0ABV0PFD1</accession>
<reference evidence="1 2" key="1">
    <citation type="submission" date="2021-06" db="EMBL/GenBank/DDBJ databases">
        <authorList>
            <person name="Palmer J.M."/>
        </authorList>
    </citation>
    <scope>NUCLEOTIDE SEQUENCE [LARGE SCALE GENOMIC DNA]</scope>
    <source>
        <strain evidence="1 2">GA_2019</strain>
        <tissue evidence="1">Muscle</tissue>
    </source>
</reference>
<keyword evidence="2" id="KW-1185">Reference proteome</keyword>
<protein>
    <submittedName>
        <fullName evidence="1">Uncharacterized protein</fullName>
    </submittedName>
</protein>
<gene>
    <name evidence="1" type="ORF">GOODEAATRI_019294</name>
</gene>